<feature type="non-terminal residue" evidence="2">
    <location>
        <position position="1"/>
    </location>
</feature>
<gene>
    <name evidence="2" type="ORF">Goarm_023281</name>
</gene>
<dbReference type="EMBL" id="JABFAE010412983">
    <property type="protein sequence ID" value="MBA0845116.1"/>
    <property type="molecule type" value="Genomic_DNA"/>
</dbReference>
<keyword evidence="3" id="KW-1185">Reference proteome</keyword>
<name>A0A7J9KFG2_9ROSI</name>
<feature type="region of interest" description="Disordered" evidence="1">
    <location>
        <begin position="1"/>
        <end position="90"/>
    </location>
</feature>
<evidence type="ECO:0000256" key="1">
    <source>
        <dbReference type="SAM" id="MobiDB-lite"/>
    </source>
</evidence>
<comment type="caution">
    <text evidence="2">The sequence shown here is derived from an EMBL/GenBank/DDBJ whole genome shotgun (WGS) entry which is preliminary data.</text>
</comment>
<accession>A0A7J9KFG2</accession>
<reference evidence="2 3" key="1">
    <citation type="journal article" date="2019" name="Genome Biol. Evol.">
        <title>Insights into the evolution of the New World diploid cottons (Gossypium, subgenus Houzingenia) based on genome sequencing.</title>
        <authorList>
            <person name="Grover C.E."/>
            <person name="Arick M.A. 2nd"/>
            <person name="Thrash A."/>
            <person name="Conover J.L."/>
            <person name="Sanders W.S."/>
            <person name="Peterson D.G."/>
            <person name="Frelichowski J.E."/>
            <person name="Scheffler J.A."/>
            <person name="Scheffler B.E."/>
            <person name="Wendel J.F."/>
        </authorList>
    </citation>
    <scope>NUCLEOTIDE SEQUENCE [LARGE SCALE GENOMIC DNA]</scope>
    <source>
        <strain evidence="2">6</strain>
        <tissue evidence="2">Leaf</tissue>
    </source>
</reference>
<evidence type="ECO:0000313" key="3">
    <source>
        <dbReference type="Proteomes" id="UP000593575"/>
    </source>
</evidence>
<evidence type="ECO:0000313" key="2">
    <source>
        <dbReference type="EMBL" id="MBA0845116.1"/>
    </source>
</evidence>
<feature type="non-terminal residue" evidence="2">
    <location>
        <position position="90"/>
    </location>
</feature>
<protein>
    <submittedName>
        <fullName evidence="2">Uncharacterized protein</fullName>
    </submittedName>
</protein>
<feature type="compositionally biased region" description="Basic and acidic residues" evidence="1">
    <location>
        <begin position="26"/>
        <end position="45"/>
    </location>
</feature>
<organism evidence="2 3">
    <name type="scientific">Gossypium armourianum</name>
    <dbReference type="NCBI Taxonomy" id="34283"/>
    <lineage>
        <taxon>Eukaryota</taxon>
        <taxon>Viridiplantae</taxon>
        <taxon>Streptophyta</taxon>
        <taxon>Embryophyta</taxon>
        <taxon>Tracheophyta</taxon>
        <taxon>Spermatophyta</taxon>
        <taxon>Magnoliopsida</taxon>
        <taxon>eudicotyledons</taxon>
        <taxon>Gunneridae</taxon>
        <taxon>Pentapetalae</taxon>
        <taxon>rosids</taxon>
        <taxon>malvids</taxon>
        <taxon>Malvales</taxon>
        <taxon>Malvaceae</taxon>
        <taxon>Malvoideae</taxon>
        <taxon>Gossypium</taxon>
    </lineage>
</organism>
<feature type="compositionally biased region" description="Polar residues" evidence="1">
    <location>
        <begin position="67"/>
        <end position="82"/>
    </location>
</feature>
<dbReference type="AlphaFoldDB" id="A0A7J9KFG2"/>
<proteinExistence type="predicted"/>
<sequence length="90" mass="9822">VSEGKSEHQGASSSVANSPGSTAVRQRSESEKHEKRARNKDRLDHGVWSPLHCSDVQKASEERLTPSVLQSAQAYHNPSEGINASAHEYL</sequence>
<feature type="compositionally biased region" description="Polar residues" evidence="1">
    <location>
        <begin position="9"/>
        <end position="25"/>
    </location>
</feature>
<dbReference type="Proteomes" id="UP000593575">
    <property type="component" value="Unassembled WGS sequence"/>
</dbReference>